<dbReference type="PROSITE" id="PS01124">
    <property type="entry name" value="HTH_ARAC_FAMILY_2"/>
    <property type="match status" value="1"/>
</dbReference>
<dbReference type="SMART" id="SM00342">
    <property type="entry name" value="HTH_ARAC"/>
    <property type="match status" value="1"/>
</dbReference>
<dbReference type="SUPFAM" id="SSF46689">
    <property type="entry name" value="Homeodomain-like"/>
    <property type="match status" value="1"/>
</dbReference>
<name>A0AAE4B6A1_9RHOB</name>
<dbReference type="GO" id="GO:0005829">
    <property type="term" value="C:cytosol"/>
    <property type="evidence" value="ECO:0007669"/>
    <property type="project" value="TreeGrafter"/>
</dbReference>
<reference evidence="5" key="1">
    <citation type="submission" date="2022-07" db="EMBL/GenBank/DDBJ databases">
        <authorList>
            <person name="Otstavnykh N."/>
            <person name="Isaeva M."/>
            <person name="Bystritskaya E."/>
        </authorList>
    </citation>
    <scope>NUCLEOTIDE SEQUENCE</scope>
    <source>
        <strain evidence="5">KCTC 52189</strain>
    </source>
</reference>
<dbReference type="InterPro" id="IPR009057">
    <property type="entry name" value="Homeodomain-like_sf"/>
</dbReference>
<dbReference type="Pfam" id="PF12625">
    <property type="entry name" value="Arabinose_bd"/>
    <property type="match status" value="1"/>
</dbReference>
<organism evidence="5 6">
    <name type="scientific">Marimonas arenosa</name>
    <dbReference type="NCBI Taxonomy" id="1795305"/>
    <lineage>
        <taxon>Bacteria</taxon>
        <taxon>Pseudomonadati</taxon>
        <taxon>Pseudomonadota</taxon>
        <taxon>Alphaproteobacteria</taxon>
        <taxon>Rhodobacterales</taxon>
        <taxon>Paracoccaceae</taxon>
        <taxon>Marimonas</taxon>
    </lineage>
</organism>
<dbReference type="InterPro" id="IPR032687">
    <property type="entry name" value="AraC-type_N"/>
</dbReference>
<dbReference type="Proteomes" id="UP001226762">
    <property type="component" value="Unassembled WGS sequence"/>
</dbReference>
<feature type="domain" description="HTH araC/xylS-type" evidence="4">
    <location>
        <begin position="230"/>
        <end position="328"/>
    </location>
</feature>
<evidence type="ECO:0000313" key="5">
    <source>
        <dbReference type="EMBL" id="MDQ2091114.1"/>
    </source>
</evidence>
<dbReference type="InterPro" id="IPR018060">
    <property type="entry name" value="HTH_AraC"/>
</dbReference>
<dbReference type="AlphaFoldDB" id="A0AAE4B6A1"/>
<evidence type="ECO:0000256" key="1">
    <source>
        <dbReference type="ARBA" id="ARBA00023015"/>
    </source>
</evidence>
<comment type="caution">
    <text evidence="5">The sequence shown here is derived from an EMBL/GenBank/DDBJ whole genome shotgun (WGS) entry which is preliminary data.</text>
</comment>
<keyword evidence="2" id="KW-0238">DNA-binding</keyword>
<evidence type="ECO:0000256" key="2">
    <source>
        <dbReference type="ARBA" id="ARBA00023125"/>
    </source>
</evidence>
<evidence type="ECO:0000256" key="3">
    <source>
        <dbReference type="ARBA" id="ARBA00023163"/>
    </source>
</evidence>
<evidence type="ECO:0000259" key="4">
    <source>
        <dbReference type="PROSITE" id="PS01124"/>
    </source>
</evidence>
<gene>
    <name evidence="5" type="ORF">NO357_14510</name>
</gene>
<dbReference type="GO" id="GO:0003700">
    <property type="term" value="F:DNA-binding transcription factor activity"/>
    <property type="evidence" value="ECO:0007669"/>
    <property type="project" value="InterPro"/>
</dbReference>
<protein>
    <submittedName>
        <fullName evidence="5">AraC family transcriptional regulator ligand-binding domain-containing protein</fullName>
    </submittedName>
</protein>
<accession>A0AAE4B6A1</accession>
<dbReference type="PANTHER" id="PTHR47894">
    <property type="entry name" value="HTH-TYPE TRANSCRIPTIONAL REGULATOR GADX"/>
    <property type="match status" value="1"/>
</dbReference>
<keyword evidence="6" id="KW-1185">Reference proteome</keyword>
<dbReference type="RefSeq" id="WP_306736398.1">
    <property type="nucleotide sequence ID" value="NZ_JANHAX010000004.1"/>
</dbReference>
<reference evidence="5" key="2">
    <citation type="submission" date="2023-02" db="EMBL/GenBank/DDBJ databases">
        <title>'Rhodoalgimonas zhirmunskyi' gen. nov., isolated from a red alga.</title>
        <authorList>
            <person name="Nedashkovskaya O.I."/>
            <person name="Otstavnykh N.Y."/>
            <person name="Bystritskaya E.P."/>
            <person name="Balabanova L.A."/>
            <person name="Isaeva M.P."/>
        </authorList>
    </citation>
    <scope>NUCLEOTIDE SEQUENCE</scope>
    <source>
        <strain evidence="5">KCTC 52189</strain>
    </source>
</reference>
<proteinExistence type="predicted"/>
<keyword evidence="1" id="KW-0805">Transcription regulation</keyword>
<dbReference type="Gene3D" id="1.10.10.60">
    <property type="entry name" value="Homeodomain-like"/>
    <property type="match status" value="1"/>
</dbReference>
<keyword evidence="3" id="KW-0804">Transcription</keyword>
<dbReference type="Pfam" id="PF12833">
    <property type="entry name" value="HTH_18"/>
    <property type="match status" value="1"/>
</dbReference>
<dbReference type="PANTHER" id="PTHR47894:SF1">
    <property type="entry name" value="HTH-TYPE TRANSCRIPTIONAL REGULATOR VQSM"/>
    <property type="match status" value="1"/>
</dbReference>
<evidence type="ECO:0000313" key="6">
    <source>
        <dbReference type="Proteomes" id="UP001226762"/>
    </source>
</evidence>
<dbReference type="GO" id="GO:0000976">
    <property type="term" value="F:transcription cis-regulatory region binding"/>
    <property type="evidence" value="ECO:0007669"/>
    <property type="project" value="TreeGrafter"/>
</dbReference>
<sequence>MRSSETYPLGPQITQATRALGLDLARVLRRARLPADLLEHDRQTVTADQFFAVWRAAEAEAKRPDLPLRLGRAMARGPMIPAIQGFAASPDVETGFARLALFKPLVAPIALTATREPDGLTLRWSPPPGITASPQFALFELVFFLELCRNFTGGAIVPLSVGAPTGPRLDEALIDFFGTAPQPASVAEIRLRPEDARRPMLFANDAQYRQITAGLRRQLDERQSAARVTARVRRVLVDILPAGNCGIDTVCTRLAMSRRSLQRRLRDEGESYQAVLERTRSDLSMHYLGQADKSVQEIAYLLAYRDPNSFYRAFQSWTGMTPGEARARLS</sequence>
<dbReference type="EMBL" id="JANHAX010000004">
    <property type="protein sequence ID" value="MDQ2091114.1"/>
    <property type="molecule type" value="Genomic_DNA"/>
</dbReference>